<keyword evidence="3" id="KW-0862">Zinc</keyword>
<evidence type="ECO:0000256" key="3">
    <source>
        <dbReference type="ARBA" id="ARBA00022833"/>
    </source>
</evidence>
<sequence length="163" mass="18468">MVKKKSNVWKHWTILARNLTEDQDDQTEEQIEDQVENQTETQAKDQIEDDKPHPRVKCKYCPKIFERGIATRMQAHLDATCSGAPSNAKSKSKIQRNISSTIKASTSVPRSSNASRVQKRLKTIPISNFADSMSDNEQESLEFELAQALFATGTSFSFLENPY</sequence>
<feature type="region of interest" description="Disordered" evidence="5">
    <location>
        <begin position="18"/>
        <end position="53"/>
    </location>
</feature>
<protein>
    <submittedName>
        <fullName evidence="7">14532_t:CDS:1</fullName>
    </submittedName>
</protein>
<feature type="non-terminal residue" evidence="7">
    <location>
        <position position="163"/>
    </location>
</feature>
<comment type="caution">
    <text evidence="7">The sequence shown here is derived from an EMBL/GenBank/DDBJ whole genome shotgun (WGS) entry which is preliminary data.</text>
</comment>
<reference evidence="7 8" key="1">
    <citation type="submission" date="2021-06" db="EMBL/GenBank/DDBJ databases">
        <authorList>
            <person name="Kallberg Y."/>
            <person name="Tangrot J."/>
            <person name="Rosling A."/>
        </authorList>
    </citation>
    <scope>NUCLEOTIDE SEQUENCE [LARGE SCALE GENOMIC DNA]</scope>
    <source>
        <strain evidence="7 8">120-4 pot B 10/14</strain>
    </source>
</reference>
<feature type="compositionally biased region" description="Acidic residues" evidence="5">
    <location>
        <begin position="21"/>
        <end position="35"/>
    </location>
</feature>
<evidence type="ECO:0000256" key="2">
    <source>
        <dbReference type="ARBA" id="ARBA00022771"/>
    </source>
</evidence>
<evidence type="ECO:0000259" key="6">
    <source>
        <dbReference type="PROSITE" id="PS50808"/>
    </source>
</evidence>
<evidence type="ECO:0000313" key="7">
    <source>
        <dbReference type="EMBL" id="CAG8856062.1"/>
    </source>
</evidence>
<evidence type="ECO:0000256" key="1">
    <source>
        <dbReference type="ARBA" id="ARBA00022723"/>
    </source>
</evidence>
<keyword evidence="1" id="KW-0479">Metal-binding</keyword>
<dbReference type="Proteomes" id="UP000789901">
    <property type="component" value="Unassembled WGS sequence"/>
</dbReference>
<proteinExistence type="predicted"/>
<feature type="domain" description="BED-type" evidence="6">
    <location>
        <begin position="3"/>
        <end position="88"/>
    </location>
</feature>
<gene>
    <name evidence="7" type="ORF">GMARGA_LOCUS44883</name>
</gene>
<dbReference type="EMBL" id="CAJVQB010155809">
    <property type="protein sequence ID" value="CAG8856062.1"/>
    <property type="molecule type" value="Genomic_DNA"/>
</dbReference>
<dbReference type="PROSITE" id="PS50808">
    <property type="entry name" value="ZF_BED"/>
    <property type="match status" value="1"/>
</dbReference>
<evidence type="ECO:0000256" key="5">
    <source>
        <dbReference type="SAM" id="MobiDB-lite"/>
    </source>
</evidence>
<accession>A0ABN7XM09</accession>
<evidence type="ECO:0000313" key="8">
    <source>
        <dbReference type="Proteomes" id="UP000789901"/>
    </source>
</evidence>
<dbReference type="InterPro" id="IPR003656">
    <property type="entry name" value="Znf_BED"/>
</dbReference>
<organism evidence="7 8">
    <name type="scientific">Gigaspora margarita</name>
    <dbReference type="NCBI Taxonomy" id="4874"/>
    <lineage>
        <taxon>Eukaryota</taxon>
        <taxon>Fungi</taxon>
        <taxon>Fungi incertae sedis</taxon>
        <taxon>Mucoromycota</taxon>
        <taxon>Glomeromycotina</taxon>
        <taxon>Glomeromycetes</taxon>
        <taxon>Diversisporales</taxon>
        <taxon>Gigasporaceae</taxon>
        <taxon>Gigaspora</taxon>
    </lineage>
</organism>
<evidence type="ECO:0000256" key="4">
    <source>
        <dbReference type="PROSITE-ProRule" id="PRU00027"/>
    </source>
</evidence>
<feature type="compositionally biased region" description="Basic and acidic residues" evidence="5">
    <location>
        <begin position="42"/>
        <end position="53"/>
    </location>
</feature>
<keyword evidence="8" id="KW-1185">Reference proteome</keyword>
<keyword evidence="2 4" id="KW-0863">Zinc-finger</keyword>
<name>A0ABN7XM09_GIGMA</name>